<dbReference type="EMBL" id="BNCO01000016">
    <property type="protein sequence ID" value="GIL53818.1"/>
    <property type="molecule type" value="Genomic_DNA"/>
</dbReference>
<keyword evidence="3" id="KW-1185">Reference proteome</keyword>
<feature type="compositionally biased region" description="Polar residues" evidence="1">
    <location>
        <begin position="31"/>
        <end position="41"/>
    </location>
</feature>
<reference evidence="2" key="1">
    <citation type="journal article" date="2021" name="Proc. Natl. Acad. Sci. U.S.A.">
        <title>Three genomes in the algal genus Volvox reveal the fate of a haploid sex-determining region after a transition to homothallism.</title>
        <authorList>
            <person name="Yamamoto K."/>
            <person name="Hamaji T."/>
            <person name="Kawai-Toyooka H."/>
            <person name="Matsuzaki R."/>
            <person name="Takahashi F."/>
            <person name="Nishimura Y."/>
            <person name="Kawachi M."/>
            <person name="Noguchi H."/>
            <person name="Minakuchi Y."/>
            <person name="Umen J.G."/>
            <person name="Toyoda A."/>
            <person name="Nozaki H."/>
        </authorList>
    </citation>
    <scope>NUCLEOTIDE SEQUENCE</scope>
    <source>
        <strain evidence="2">NIES-3780</strain>
    </source>
</reference>
<dbReference type="Proteomes" id="UP000747399">
    <property type="component" value="Unassembled WGS sequence"/>
</dbReference>
<dbReference type="AlphaFoldDB" id="A0A8J4EZX4"/>
<sequence length="114" mass="11316">MTGGSKCSSRNPGQCRSTAMKSRASKDSTSERTSTGNSSGRNPPAVTATPGNGRSGRACAGRARGGVTAAAVASAGDVCAKAAAGATTVAARRATLSRSRRAIRSPICSPAEKF</sequence>
<name>A0A8J4EZX4_9CHLO</name>
<feature type="region of interest" description="Disordered" evidence="1">
    <location>
        <begin position="1"/>
        <end position="60"/>
    </location>
</feature>
<organism evidence="2 3">
    <name type="scientific">Volvox africanus</name>
    <dbReference type="NCBI Taxonomy" id="51714"/>
    <lineage>
        <taxon>Eukaryota</taxon>
        <taxon>Viridiplantae</taxon>
        <taxon>Chlorophyta</taxon>
        <taxon>core chlorophytes</taxon>
        <taxon>Chlorophyceae</taxon>
        <taxon>CS clade</taxon>
        <taxon>Chlamydomonadales</taxon>
        <taxon>Volvocaceae</taxon>
        <taxon>Volvox</taxon>
    </lineage>
</organism>
<proteinExistence type="predicted"/>
<feature type="non-terminal residue" evidence="2">
    <location>
        <position position="114"/>
    </location>
</feature>
<feature type="compositionally biased region" description="Polar residues" evidence="1">
    <location>
        <begin position="1"/>
        <end position="20"/>
    </location>
</feature>
<evidence type="ECO:0000256" key="1">
    <source>
        <dbReference type="SAM" id="MobiDB-lite"/>
    </source>
</evidence>
<protein>
    <submittedName>
        <fullName evidence="2">Uncharacterized protein</fullName>
    </submittedName>
</protein>
<comment type="caution">
    <text evidence="2">The sequence shown here is derived from an EMBL/GenBank/DDBJ whole genome shotgun (WGS) entry which is preliminary data.</text>
</comment>
<gene>
    <name evidence="2" type="ORF">Vafri_9450</name>
</gene>
<accession>A0A8J4EZX4</accession>
<evidence type="ECO:0000313" key="2">
    <source>
        <dbReference type="EMBL" id="GIL53818.1"/>
    </source>
</evidence>
<evidence type="ECO:0000313" key="3">
    <source>
        <dbReference type="Proteomes" id="UP000747399"/>
    </source>
</evidence>